<evidence type="ECO:0000313" key="1">
    <source>
        <dbReference type="EMBL" id="GAA0342332.1"/>
    </source>
</evidence>
<protein>
    <submittedName>
        <fullName evidence="1">Nucleoside triphosphate pyrophosphohydrolase</fullName>
    </submittedName>
</protein>
<proteinExistence type="predicted"/>
<reference evidence="2" key="1">
    <citation type="journal article" date="2019" name="Int. J. Syst. Evol. Microbiol.">
        <title>The Global Catalogue of Microorganisms (GCM) 10K type strain sequencing project: providing services to taxonomists for standard genome sequencing and annotation.</title>
        <authorList>
            <consortium name="The Broad Institute Genomics Platform"/>
            <consortium name="The Broad Institute Genome Sequencing Center for Infectious Disease"/>
            <person name="Wu L."/>
            <person name="Ma J."/>
        </authorList>
    </citation>
    <scope>NUCLEOTIDE SEQUENCE [LARGE SCALE GENOMIC DNA]</scope>
    <source>
        <strain evidence="2">JCM 9731</strain>
    </source>
</reference>
<gene>
    <name evidence="1" type="ORF">GCM10008967_35910</name>
</gene>
<sequence>MPVYNKLVRDRIPEIIAKSGKIFETRILADQEFMKELKMKAQEEFNEYLETDSDKDAVEELSDLLEVVYALAKVHGASVELLEKARKQKADARGAFEEKVFLVKVED</sequence>
<dbReference type="CDD" id="cd11532">
    <property type="entry name" value="NTP-PPase_COG4997"/>
    <property type="match status" value="1"/>
</dbReference>
<dbReference type="Proteomes" id="UP001500782">
    <property type="component" value="Unassembled WGS sequence"/>
</dbReference>
<organism evidence="1 2">
    <name type="scientific">Bacillus carboniphilus</name>
    <dbReference type="NCBI Taxonomy" id="86663"/>
    <lineage>
        <taxon>Bacteria</taxon>
        <taxon>Bacillati</taxon>
        <taxon>Bacillota</taxon>
        <taxon>Bacilli</taxon>
        <taxon>Bacillales</taxon>
        <taxon>Bacillaceae</taxon>
        <taxon>Bacillus</taxon>
    </lineage>
</organism>
<comment type="caution">
    <text evidence="1">The sequence shown here is derived from an EMBL/GenBank/DDBJ whole genome shotgun (WGS) entry which is preliminary data.</text>
</comment>
<accession>A0ABP3GEH7</accession>
<dbReference type="EMBL" id="BAAADJ010000061">
    <property type="protein sequence ID" value="GAA0342332.1"/>
    <property type="molecule type" value="Genomic_DNA"/>
</dbReference>
<keyword evidence="2" id="KW-1185">Reference proteome</keyword>
<name>A0ABP3GEH7_9BACI</name>
<dbReference type="RefSeq" id="WP_343802175.1">
    <property type="nucleotide sequence ID" value="NZ_BAAADJ010000061.1"/>
</dbReference>
<dbReference type="InterPro" id="IPR038735">
    <property type="entry name" value="MSMEG_1276-like_NTP-PPase_dom"/>
</dbReference>
<evidence type="ECO:0000313" key="2">
    <source>
        <dbReference type="Proteomes" id="UP001500782"/>
    </source>
</evidence>